<dbReference type="OrthoDB" id="190375at2759"/>
<keyword evidence="1" id="KW-0175">Coiled coil</keyword>
<dbReference type="Pfam" id="PF00957">
    <property type="entry name" value="Synaptobrevin"/>
    <property type="match status" value="1"/>
</dbReference>
<dbReference type="Gene3D" id="1.20.5.110">
    <property type="match status" value="1"/>
</dbReference>
<dbReference type="GeneID" id="106164624"/>
<dbReference type="STRING" id="7574.A0A1S3IKJ6"/>
<keyword evidence="2" id="KW-0472">Membrane</keyword>
<evidence type="ECO:0000259" key="3">
    <source>
        <dbReference type="PROSITE" id="PS50892"/>
    </source>
</evidence>
<feature type="transmembrane region" description="Helical" evidence="2">
    <location>
        <begin position="71"/>
        <end position="95"/>
    </location>
</feature>
<evidence type="ECO:0000313" key="5">
    <source>
        <dbReference type="RefSeq" id="XP_013398044.1"/>
    </source>
</evidence>
<accession>A0A1S3IKJ6</accession>
<dbReference type="Proteomes" id="UP000085678">
    <property type="component" value="Unplaced"/>
</dbReference>
<dbReference type="InterPro" id="IPR016444">
    <property type="entry name" value="Synaptobrevin/VAMP"/>
</dbReference>
<dbReference type="InParanoid" id="A0A1S3IKJ6"/>
<dbReference type="PRINTS" id="PR00219">
    <property type="entry name" value="SYNAPTOBREVN"/>
</dbReference>
<dbReference type="CDD" id="cd15843">
    <property type="entry name" value="R-SNARE"/>
    <property type="match status" value="1"/>
</dbReference>
<organism evidence="4 5">
    <name type="scientific">Lingula anatina</name>
    <name type="common">Brachiopod</name>
    <name type="synonym">Lingula unguis</name>
    <dbReference type="NCBI Taxonomy" id="7574"/>
    <lineage>
        <taxon>Eukaryota</taxon>
        <taxon>Metazoa</taxon>
        <taxon>Spiralia</taxon>
        <taxon>Lophotrochozoa</taxon>
        <taxon>Brachiopoda</taxon>
        <taxon>Linguliformea</taxon>
        <taxon>Lingulata</taxon>
        <taxon>Lingulida</taxon>
        <taxon>Linguloidea</taxon>
        <taxon>Lingulidae</taxon>
        <taxon>Lingula</taxon>
    </lineage>
</organism>
<dbReference type="AlphaFoldDB" id="A0A1S3IKJ6"/>
<name>A0A1S3IKJ6_LINAN</name>
<dbReference type="GO" id="GO:0016192">
    <property type="term" value="P:vesicle-mediated transport"/>
    <property type="evidence" value="ECO:0007669"/>
    <property type="project" value="InterPro"/>
</dbReference>
<sequence>MADKPDKLGRLQKDVNEVTHLLQDNINKVLVRGEKLDALEERTEHLHDETANFKTTAAKTKRKYCLKNARMCMALIITAVVVVLIIVIVVVVLVATSHTENAGSTTKATTVSTPAYIH</sequence>
<dbReference type="InterPro" id="IPR042855">
    <property type="entry name" value="V_SNARE_CC"/>
</dbReference>
<evidence type="ECO:0000313" key="4">
    <source>
        <dbReference type="Proteomes" id="UP000085678"/>
    </source>
</evidence>
<reference evidence="5" key="1">
    <citation type="submission" date="2025-08" db="UniProtKB">
        <authorList>
            <consortium name="RefSeq"/>
        </authorList>
    </citation>
    <scope>IDENTIFICATION</scope>
    <source>
        <tissue evidence="5">Gonads</tissue>
    </source>
</reference>
<protein>
    <submittedName>
        <fullName evidence="5">Vesicle-associated membrane protein 8</fullName>
    </submittedName>
</protein>
<evidence type="ECO:0000256" key="2">
    <source>
        <dbReference type="SAM" id="Phobius"/>
    </source>
</evidence>
<keyword evidence="2" id="KW-1133">Transmembrane helix</keyword>
<dbReference type="SUPFAM" id="SSF58038">
    <property type="entry name" value="SNARE fusion complex"/>
    <property type="match status" value="1"/>
</dbReference>
<feature type="domain" description="V-SNARE coiled-coil homology" evidence="3">
    <location>
        <begin position="7"/>
        <end position="67"/>
    </location>
</feature>
<dbReference type="RefSeq" id="XP_013398044.1">
    <property type="nucleotide sequence ID" value="XM_013542590.1"/>
</dbReference>
<dbReference type="GO" id="GO:0016020">
    <property type="term" value="C:membrane"/>
    <property type="evidence" value="ECO:0007669"/>
    <property type="project" value="InterPro"/>
</dbReference>
<keyword evidence="4" id="KW-1185">Reference proteome</keyword>
<dbReference type="InterPro" id="IPR001388">
    <property type="entry name" value="Synaptobrevin-like"/>
</dbReference>
<proteinExistence type="predicted"/>
<dbReference type="PANTHER" id="PTHR45701">
    <property type="entry name" value="SYNAPTOBREVIN FAMILY MEMBER"/>
    <property type="match status" value="1"/>
</dbReference>
<keyword evidence="2" id="KW-0812">Transmembrane</keyword>
<dbReference type="PROSITE" id="PS50892">
    <property type="entry name" value="V_SNARE"/>
    <property type="match status" value="1"/>
</dbReference>
<gene>
    <name evidence="5" type="primary">LOC106164624</name>
</gene>
<dbReference type="KEGG" id="lak:106164624"/>
<evidence type="ECO:0000256" key="1">
    <source>
        <dbReference type="PROSITE-ProRule" id="PRU00290"/>
    </source>
</evidence>